<dbReference type="InterPro" id="IPR004089">
    <property type="entry name" value="MCPsignal_dom"/>
</dbReference>
<organism evidence="15 16">
    <name type="scientific">Vibrio penaeicida</name>
    <dbReference type="NCBI Taxonomy" id="104609"/>
    <lineage>
        <taxon>Bacteria</taxon>
        <taxon>Pseudomonadati</taxon>
        <taxon>Pseudomonadota</taxon>
        <taxon>Gammaproteobacteria</taxon>
        <taxon>Vibrionales</taxon>
        <taxon>Vibrionaceae</taxon>
        <taxon>Vibrio</taxon>
    </lineage>
</organism>
<keyword evidence="2" id="KW-1003">Cell membrane</keyword>
<dbReference type="PANTHER" id="PTHR32089">
    <property type="entry name" value="METHYL-ACCEPTING CHEMOTAXIS PROTEIN MCPB"/>
    <property type="match status" value="1"/>
</dbReference>
<feature type="domain" description="Methyl-accepting transducer" evidence="14">
    <location>
        <begin position="75"/>
        <end position="343"/>
    </location>
</feature>
<keyword evidence="7 13" id="KW-0472">Membrane</keyword>
<keyword evidence="5 13" id="KW-0812">Transmembrane</keyword>
<evidence type="ECO:0000256" key="8">
    <source>
        <dbReference type="ARBA" id="ARBA00023224"/>
    </source>
</evidence>
<keyword evidence="6 13" id="KW-1133">Transmembrane helix</keyword>
<feature type="region of interest" description="Disordered" evidence="12">
    <location>
        <begin position="372"/>
        <end position="391"/>
    </location>
</feature>
<evidence type="ECO:0000256" key="9">
    <source>
        <dbReference type="ARBA" id="ARBA00029447"/>
    </source>
</evidence>
<keyword evidence="11" id="KW-0175">Coiled coil</keyword>
<accession>A0AAV5P398</accession>
<evidence type="ECO:0000256" key="2">
    <source>
        <dbReference type="ARBA" id="ARBA00022475"/>
    </source>
</evidence>
<reference evidence="16" key="1">
    <citation type="journal article" date="2019" name="Int. J. Syst. Evol. Microbiol.">
        <title>The Global Catalogue of Microorganisms (GCM) 10K type strain sequencing project: providing services to taxonomists for standard genome sequencing and annotation.</title>
        <authorList>
            <consortium name="The Broad Institute Genomics Platform"/>
            <consortium name="The Broad Institute Genome Sequencing Center for Infectious Disease"/>
            <person name="Wu L."/>
            <person name="Ma J."/>
        </authorList>
    </citation>
    <scope>NUCLEOTIDE SEQUENCE [LARGE SCALE GENOMIC DNA]</scope>
    <source>
        <strain evidence="16">NBRC 15640</strain>
    </source>
</reference>
<evidence type="ECO:0000313" key="16">
    <source>
        <dbReference type="Proteomes" id="UP001156690"/>
    </source>
</evidence>
<dbReference type="GO" id="GO:0006935">
    <property type="term" value="P:chemotaxis"/>
    <property type="evidence" value="ECO:0007669"/>
    <property type="project" value="UniProtKB-KW"/>
</dbReference>
<evidence type="ECO:0000256" key="10">
    <source>
        <dbReference type="PROSITE-ProRule" id="PRU00284"/>
    </source>
</evidence>
<dbReference type="Gene3D" id="1.10.287.950">
    <property type="entry name" value="Methyl-accepting chemotaxis protein"/>
    <property type="match status" value="1"/>
</dbReference>
<evidence type="ECO:0000256" key="6">
    <source>
        <dbReference type="ARBA" id="ARBA00022989"/>
    </source>
</evidence>
<dbReference type="PRINTS" id="PR00260">
    <property type="entry name" value="CHEMTRNSDUCR"/>
</dbReference>
<dbReference type="SUPFAM" id="SSF58104">
    <property type="entry name" value="Methyl-accepting chemotaxis protein (MCP) signaling domain"/>
    <property type="match status" value="1"/>
</dbReference>
<dbReference type="PANTHER" id="PTHR32089:SF39">
    <property type="entry name" value="METHYL-ACCEPTING CHEMOTAXIS PROTEIN HLYB"/>
    <property type="match status" value="1"/>
</dbReference>
<evidence type="ECO:0000259" key="14">
    <source>
        <dbReference type="PROSITE" id="PS50111"/>
    </source>
</evidence>
<name>A0AAV5P398_9VIBR</name>
<protein>
    <submittedName>
        <fullName evidence="15">Methyl-accepting chemotaxis protein</fullName>
    </submittedName>
</protein>
<keyword evidence="8 10" id="KW-0807">Transducer</keyword>
<evidence type="ECO:0000256" key="12">
    <source>
        <dbReference type="SAM" id="MobiDB-lite"/>
    </source>
</evidence>
<comment type="caution">
    <text evidence="15">The sequence shown here is derived from an EMBL/GenBank/DDBJ whole genome shotgun (WGS) entry which is preliminary data.</text>
</comment>
<evidence type="ECO:0000256" key="1">
    <source>
        <dbReference type="ARBA" id="ARBA00004651"/>
    </source>
</evidence>
<dbReference type="GO" id="GO:0005886">
    <property type="term" value="C:plasma membrane"/>
    <property type="evidence" value="ECO:0007669"/>
    <property type="project" value="UniProtKB-SubCell"/>
</dbReference>
<evidence type="ECO:0000256" key="4">
    <source>
        <dbReference type="ARBA" id="ARBA00022500"/>
    </source>
</evidence>
<evidence type="ECO:0000313" key="15">
    <source>
        <dbReference type="EMBL" id="GLQ76201.1"/>
    </source>
</evidence>
<feature type="coiled-coil region" evidence="11">
    <location>
        <begin position="277"/>
        <end position="304"/>
    </location>
</feature>
<dbReference type="GO" id="GO:0004888">
    <property type="term" value="F:transmembrane signaling receptor activity"/>
    <property type="evidence" value="ECO:0007669"/>
    <property type="project" value="InterPro"/>
</dbReference>
<evidence type="ECO:0000256" key="5">
    <source>
        <dbReference type="ARBA" id="ARBA00022692"/>
    </source>
</evidence>
<dbReference type="GO" id="GO:0007165">
    <property type="term" value="P:signal transduction"/>
    <property type="evidence" value="ECO:0007669"/>
    <property type="project" value="UniProtKB-KW"/>
</dbReference>
<dbReference type="AlphaFoldDB" id="A0AAV5P398"/>
<evidence type="ECO:0000256" key="11">
    <source>
        <dbReference type="SAM" id="Coils"/>
    </source>
</evidence>
<dbReference type="PROSITE" id="PS50111">
    <property type="entry name" value="CHEMOTAXIS_TRANSDUC_2"/>
    <property type="match status" value="1"/>
</dbReference>
<dbReference type="Proteomes" id="UP001156690">
    <property type="component" value="Unassembled WGS sequence"/>
</dbReference>
<keyword evidence="16" id="KW-1185">Reference proteome</keyword>
<comment type="subcellular location">
    <subcellularLocation>
        <location evidence="1">Cell membrane</location>
        <topology evidence="1">Multi-pass membrane protein</topology>
    </subcellularLocation>
</comment>
<gene>
    <name evidence="15" type="ORF">GCM10007932_55640</name>
</gene>
<comment type="similarity">
    <text evidence="9">Belongs to the methyl-accepting chemotaxis (MCP) protein family.</text>
</comment>
<feature type="transmembrane region" description="Helical" evidence="13">
    <location>
        <begin position="7"/>
        <end position="26"/>
    </location>
</feature>
<keyword evidence="4" id="KW-0145">Chemotaxis</keyword>
<dbReference type="SMART" id="SM00283">
    <property type="entry name" value="MA"/>
    <property type="match status" value="1"/>
</dbReference>
<proteinExistence type="inferred from homology"/>
<sequence length="391" mass="43224">MQKITNFVTNWWLILGLQVLGLSFVAMEVSSMWVVALSVLIAATPWVLIKSPQKESKSLDTGTEPELTIEMNSDRRVRLDEIKQLMEEELPHIKESLDKQRGVIDESVVTLNDSFFGLQEVSQRQSLVSETLVNNLLANQDSKYSLTQVLPKTEKIFAQYIEILVSVSEKSITAVHSIHDMSSKLDNVFRLLDQVQGLSEQTNLLALNAAIEAARAGDAGRGFAVVAQEVRNLSLKAEDLNGQIQKEITIAQGTINEANETVGEIASIDMTVAIDSKDQVEDMLQGVQQVNVEIKEEVDKLRAMGSELAEQVSNGIRALQFADIVAQQGQHAERSAHALEDMTVLMGKFNRREIELSELIQGIEDLMGHAQNRGEAAAQQSGIDEGEVELF</sequence>
<dbReference type="RefSeq" id="WP_126607752.1">
    <property type="nucleotide sequence ID" value="NZ_AP025145.1"/>
</dbReference>
<evidence type="ECO:0000256" key="3">
    <source>
        <dbReference type="ARBA" id="ARBA00022481"/>
    </source>
</evidence>
<evidence type="ECO:0000256" key="7">
    <source>
        <dbReference type="ARBA" id="ARBA00023136"/>
    </source>
</evidence>
<dbReference type="Pfam" id="PF00015">
    <property type="entry name" value="MCPsignal"/>
    <property type="match status" value="1"/>
</dbReference>
<keyword evidence="3" id="KW-0488">Methylation</keyword>
<dbReference type="InterPro" id="IPR004090">
    <property type="entry name" value="Chemotax_Me-accpt_rcpt"/>
</dbReference>
<dbReference type="EMBL" id="BSNX01000075">
    <property type="protein sequence ID" value="GLQ76201.1"/>
    <property type="molecule type" value="Genomic_DNA"/>
</dbReference>
<evidence type="ECO:0000256" key="13">
    <source>
        <dbReference type="SAM" id="Phobius"/>
    </source>
</evidence>